<evidence type="ECO:0000256" key="3">
    <source>
        <dbReference type="ARBA" id="ARBA00023163"/>
    </source>
</evidence>
<dbReference type="Pfam" id="PF13377">
    <property type="entry name" value="Peripla_BP_3"/>
    <property type="match status" value="1"/>
</dbReference>
<accession>W4SC57</accession>
<evidence type="ECO:0000256" key="2">
    <source>
        <dbReference type="ARBA" id="ARBA00023125"/>
    </source>
</evidence>
<dbReference type="InterPro" id="IPR000843">
    <property type="entry name" value="HTH_LacI"/>
</dbReference>
<gene>
    <name evidence="6" type="ORF">XPR_0721</name>
</gene>
<dbReference type="CDD" id="cd01392">
    <property type="entry name" value="HTH_LacI"/>
    <property type="match status" value="1"/>
</dbReference>
<evidence type="ECO:0000256" key="1">
    <source>
        <dbReference type="ARBA" id="ARBA00023015"/>
    </source>
</evidence>
<name>W4SC57_9XANT</name>
<keyword evidence="1" id="KW-0805">Transcription regulation</keyword>
<dbReference type="SMART" id="SM00354">
    <property type="entry name" value="HTH_LACI"/>
    <property type="match status" value="1"/>
</dbReference>
<organism evidence="6 7">
    <name type="scientific">Xanthomonas arboricola pv. pruni MAFF 301420</name>
    <dbReference type="NCBI Taxonomy" id="1418095"/>
    <lineage>
        <taxon>Bacteria</taxon>
        <taxon>Pseudomonadati</taxon>
        <taxon>Pseudomonadota</taxon>
        <taxon>Gammaproteobacteria</taxon>
        <taxon>Lysobacterales</taxon>
        <taxon>Lysobacteraceae</taxon>
        <taxon>Xanthomonas</taxon>
    </lineage>
</organism>
<dbReference type="PANTHER" id="PTHR30146">
    <property type="entry name" value="LACI-RELATED TRANSCRIPTIONAL REPRESSOR"/>
    <property type="match status" value="1"/>
</dbReference>
<dbReference type="PANTHER" id="PTHR30146:SF120">
    <property type="entry name" value="ALANINE RACEMASE"/>
    <property type="match status" value="1"/>
</dbReference>
<dbReference type="Pfam" id="PF00356">
    <property type="entry name" value="LacI"/>
    <property type="match status" value="1"/>
</dbReference>
<evidence type="ECO:0000259" key="5">
    <source>
        <dbReference type="PROSITE" id="PS50932"/>
    </source>
</evidence>
<feature type="domain" description="HTH lacI-type" evidence="5">
    <location>
        <begin position="13"/>
        <end position="67"/>
    </location>
</feature>
<dbReference type="InterPro" id="IPR010982">
    <property type="entry name" value="Lambda_DNA-bd_dom_sf"/>
</dbReference>
<dbReference type="InterPro" id="IPR046335">
    <property type="entry name" value="LacI/GalR-like_sensor"/>
</dbReference>
<proteinExistence type="predicted"/>
<dbReference type="InterPro" id="IPR028082">
    <property type="entry name" value="Peripla_BP_I"/>
</dbReference>
<dbReference type="Proteomes" id="UP000019084">
    <property type="component" value="Unassembled WGS sequence"/>
</dbReference>
<dbReference type="GO" id="GO:0003700">
    <property type="term" value="F:DNA-binding transcription factor activity"/>
    <property type="evidence" value="ECO:0007669"/>
    <property type="project" value="TreeGrafter"/>
</dbReference>
<dbReference type="EMBL" id="BAVC01000037">
    <property type="protein sequence ID" value="GAE54086.1"/>
    <property type="molecule type" value="Genomic_DNA"/>
</dbReference>
<dbReference type="PROSITE" id="PS50932">
    <property type="entry name" value="HTH_LACI_2"/>
    <property type="match status" value="1"/>
</dbReference>
<dbReference type="SUPFAM" id="SSF53822">
    <property type="entry name" value="Periplasmic binding protein-like I"/>
    <property type="match status" value="1"/>
</dbReference>
<dbReference type="Gene3D" id="3.40.50.2300">
    <property type="match status" value="2"/>
</dbReference>
<reference evidence="6 7" key="1">
    <citation type="submission" date="2014-01" db="EMBL/GenBank/DDBJ databases">
        <title>Genome sequence and analysis of Xanthomonas arboricola pv. pruni.</title>
        <authorList>
            <person name="Fujikawa T."/>
            <person name="Nakazono-Nagaoka E."/>
        </authorList>
    </citation>
    <scope>NUCLEOTIDE SEQUENCE [LARGE SCALE GENOMIC DNA]</scope>
    <source>
        <strain evidence="7">MAFF 301420</strain>
    </source>
</reference>
<protein>
    <submittedName>
        <fullName evidence="6">Maltose transport gene repressor</fullName>
    </submittedName>
</protein>
<evidence type="ECO:0000256" key="4">
    <source>
        <dbReference type="SAM" id="MobiDB-lite"/>
    </source>
</evidence>
<evidence type="ECO:0000313" key="7">
    <source>
        <dbReference type="Proteomes" id="UP000019084"/>
    </source>
</evidence>
<dbReference type="SUPFAM" id="SSF47413">
    <property type="entry name" value="lambda repressor-like DNA-binding domains"/>
    <property type="match status" value="1"/>
</dbReference>
<dbReference type="CDD" id="cd06295">
    <property type="entry name" value="PBP1_CelR"/>
    <property type="match status" value="1"/>
</dbReference>
<comment type="caution">
    <text evidence="6">The sequence shown here is derived from an EMBL/GenBank/DDBJ whole genome shotgun (WGS) entry which is preliminary data.</text>
</comment>
<dbReference type="Gene3D" id="1.10.260.40">
    <property type="entry name" value="lambda repressor-like DNA-binding domains"/>
    <property type="match status" value="1"/>
</dbReference>
<feature type="region of interest" description="Disordered" evidence="4">
    <location>
        <begin position="346"/>
        <end position="379"/>
    </location>
</feature>
<dbReference type="GO" id="GO:0000976">
    <property type="term" value="F:transcription cis-regulatory region binding"/>
    <property type="evidence" value="ECO:0007669"/>
    <property type="project" value="TreeGrafter"/>
</dbReference>
<keyword evidence="3" id="KW-0804">Transcription</keyword>
<evidence type="ECO:0000313" key="6">
    <source>
        <dbReference type="EMBL" id="GAE54086.1"/>
    </source>
</evidence>
<sequence>MLPVPTMTIKGKATSLDIAYLAGVSQPTVSRALRGSPMVNEETRKRILRIAKELNYKVDKNASSLRLRNAGTLALLFFEDPTADDSLINPFFHSMLGSITRACALQGYDLLVSFQQLSKDWQADYEDSNKADGIILLGYSDYQQSRQRLQLLVEQGTHFVRWGAALPGQPGISIGSDNYQGGLDITEHLLAQGCRRIAFLGHASNHYPEFGERYRGYVAALKQQGLVADRALQFDAITTESSGHAACLALLDSGKAFDAVCAASDLIAIGAMRALRERGLRVPQDVAVSGFDDIALAASVAPALSTVQQDTKQAGTLLVESLVALIRGEAAQSRTIPVKLALRDSSRSSGLQPPLGLRPSGAETGEAVLGRAADGAVRR</sequence>
<dbReference type="AlphaFoldDB" id="W4SC57"/>
<keyword evidence="2" id="KW-0238">DNA-binding</keyword>